<organism evidence="1 2">
    <name type="scientific">Ignelater luminosus</name>
    <name type="common">Cucubano</name>
    <name type="synonym">Pyrophorus luminosus</name>
    <dbReference type="NCBI Taxonomy" id="2038154"/>
    <lineage>
        <taxon>Eukaryota</taxon>
        <taxon>Metazoa</taxon>
        <taxon>Ecdysozoa</taxon>
        <taxon>Arthropoda</taxon>
        <taxon>Hexapoda</taxon>
        <taxon>Insecta</taxon>
        <taxon>Pterygota</taxon>
        <taxon>Neoptera</taxon>
        <taxon>Endopterygota</taxon>
        <taxon>Coleoptera</taxon>
        <taxon>Polyphaga</taxon>
        <taxon>Elateriformia</taxon>
        <taxon>Elateroidea</taxon>
        <taxon>Elateridae</taxon>
        <taxon>Agrypninae</taxon>
        <taxon>Pyrophorini</taxon>
        <taxon>Ignelater</taxon>
    </lineage>
</organism>
<name>A0A8K0CHB0_IGNLU</name>
<gene>
    <name evidence="1" type="ORF">ILUMI_21639</name>
</gene>
<keyword evidence="2" id="KW-1185">Reference proteome</keyword>
<protein>
    <submittedName>
        <fullName evidence="1">Uncharacterized protein</fullName>
    </submittedName>
</protein>
<evidence type="ECO:0000313" key="2">
    <source>
        <dbReference type="Proteomes" id="UP000801492"/>
    </source>
</evidence>
<evidence type="ECO:0000313" key="1">
    <source>
        <dbReference type="EMBL" id="KAF2884523.1"/>
    </source>
</evidence>
<dbReference type="EMBL" id="VTPC01090160">
    <property type="protein sequence ID" value="KAF2884523.1"/>
    <property type="molecule type" value="Genomic_DNA"/>
</dbReference>
<proteinExistence type="predicted"/>
<accession>A0A8K0CHB0</accession>
<dbReference type="Proteomes" id="UP000801492">
    <property type="component" value="Unassembled WGS sequence"/>
</dbReference>
<dbReference type="OrthoDB" id="6576283at2759"/>
<reference evidence="1" key="1">
    <citation type="submission" date="2019-08" db="EMBL/GenBank/DDBJ databases">
        <title>The genome of the North American firefly Photinus pyralis.</title>
        <authorList>
            <consortium name="Photinus pyralis genome working group"/>
            <person name="Fallon T.R."/>
            <person name="Sander Lower S.E."/>
            <person name="Weng J.-K."/>
        </authorList>
    </citation>
    <scope>NUCLEOTIDE SEQUENCE</scope>
    <source>
        <strain evidence="1">TRF0915ILg1</strain>
        <tissue evidence="1">Whole body</tissue>
    </source>
</reference>
<dbReference type="AlphaFoldDB" id="A0A8K0CHB0"/>
<sequence length="103" mass="12312">MRNRFHYRLIELISAKGQNTQIFTGTVYLEMIQEVKKFKNKQKKKTSADVAVMTIREVEKFVPVKEDNAIKYYVHTEEIFEVSHDAIFIFPLDTVVETEWRRK</sequence>
<comment type="caution">
    <text evidence="1">The sequence shown here is derived from an EMBL/GenBank/DDBJ whole genome shotgun (WGS) entry which is preliminary data.</text>
</comment>